<reference evidence="1" key="1">
    <citation type="submission" date="2019-10" db="EMBL/GenBank/DDBJ databases">
        <authorList>
            <consortium name="DOE Joint Genome Institute"/>
            <person name="Kuo A."/>
            <person name="Miyauchi S."/>
            <person name="Kiss E."/>
            <person name="Drula E."/>
            <person name="Kohler A."/>
            <person name="Sanchez-Garcia M."/>
            <person name="Andreopoulos B."/>
            <person name="Barry K.W."/>
            <person name="Bonito G."/>
            <person name="Buee M."/>
            <person name="Carver A."/>
            <person name="Chen C."/>
            <person name="Cichocki N."/>
            <person name="Clum A."/>
            <person name="Culley D."/>
            <person name="Crous P.W."/>
            <person name="Fauchery L."/>
            <person name="Girlanda M."/>
            <person name="Hayes R."/>
            <person name="Keri Z."/>
            <person name="Labutti K."/>
            <person name="Lipzen A."/>
            <person name="Lombard V."/>
            <person name="Magnuson J."/>
            <person name="Maillard F."/>
            <person name="Morin E."/>
            <person name="Murat C."/>
            <person name="Nolan M."/>
            <person name="Ohm R."/>
            <person name="Pangilinan J."/>
            <person name="Pereira M."/>
            <person name="Perotto S."/>
            <person name="Peter M."/>
            <person name="Riley R."/>
            <person name="Sitrit Y."/>
            <person name="Stielow B."/>
            <person name="Szollosi G."/>
            <person name="Zifcakova L."/>
            <person name="Stursova M."/>
            <person name="Spatafora J.W."/>
            <person name="Tedersoo L."/>
            <person name="Vaario L.-M."/>
            <person name="Yamada A."/>
            <person name="Yan M."/>
            <person name="Wang P."/>
            <person name="Xu J."/>
            <person name="Bruns T."/>
            <person name="Baldrian P."/>
            <person name="Vilgalys R."/>
            <person name="Henrissat B."/>
            <person name="Grigoriev I.V."/>
            <person name="Hibbett D."/>
            <person name="Nagy L.G."/>
            <person name="Martin F.M."/>
        </authorList>
    </citation>
    <scope>NUCLEOTIDE SEQUENCE</scope>
    <source>
        <strain evidence="1">P2</strain>
    </source>
</reference>
<protein>
    <submittedName>
        <fullName evidence="1">Uncharacterized protein</fullName>
    </submittedName>
</protein>
<evidence type="ECO:0000313" key="2">
    <source>
        <dbReference type="Proteomes" id="UP000886501"/>
    </source>
</evidence>
<evidence type="ECO:0000313" key="1">
    <source>
        <dbReference type="EMBL" id="KAF9648147.1"/>
    </source>
</evidence>
<proteinExistence type="predicted"/>
<dbReference type="Proteomes" id="UP000886501">
    <property type="component" value="Unassembled WGS sequence"/>
</dbReference>
<reference evidence="1" key="2">
    <citation type="journal article" date="2020" name="Nat. Commun.">
        <title>Large-scale genome sequencing of mycorrhizal fungi provides insights into the early evolution of symbiotic traits.</title>
        <authorList>
            <person name="Miyauchi S."/>
            <person name="Kiss E."/>
            <person name="Kuo A."/>
            <person name="Drula E."/>
            <person name="Kohler A."/>
            <person name="Sanchez-Garcia M."/>
            <person name="Morin E."/>
            <person name="Andreopoulos B."/>
            <person name="Barry K.W."/>
            <person name="Bonito G."/>
            <person name="Buee M."/>
            <person name="Carver A."/>
            <person name="Chen C."/>
            <person name="Cichocki N."/>
            <person name="Clum A."/>
            <person name="Culley D."/>
            <person name="Crous P.W."/>
            <person name="Fauchery L."/>
            <person name="Girlanda M."/>
            <person name="Hayes R.D."/>
            <person name="Keri Z."/>
            <person name="LaButti K."/>
            <person name="Lipzen A."/>
            <person name="Lombard V."/>
            <person name="Magnuson J."/>
            <person name="Maillard F."/>
            <person name="Murat C."/>
            <person name="Nolan M."/>
            <person name="Ohm R.A."/>
            <person name="Pangilinan J."/>
            <person name="Pereira M.F."/>
            <person name="Perotto S."/>
            <person name="Peter M."/>
            <person name="Pfister S."/>
            <person name="Riley R."/>
            <person name="Sitrit Y."/>
            <person name="Stielow J.B."/>
            <person name="Szollosi G."/>
            <person name="Zifcakova L."/>
            <person name="Stursova M."/>
            <person name="Spatafora J.W."/>
            <person name="Tedersoo L."/>
            <person name="Vaario L.M."/>
            <person name="Yamada A."/>
            <person name="Yan M."/>
            <person name="Wang P."/>
            <person name="Xu J."/>
            <person name="Bruns T."/>
            <person name="Baldrian P."/>
            <person name="Vilgalys R."/>
            <person name="Dunand C."/>
            <person name="Henrissat B."/>
            <person name="Grigoriev I.V."/>
            <person name="Hibbett D."/>
            <person name="Nagy L.G."/>
            <person name="Martin F.M."/>
        </authorList>
    </citation>
    <scope>NUCLEOTIDE SEQUENCE</scope>
    <source>
        <strain evidence="1">P2</strain>
    </source>
</reference>
<dbReference type="EMBL" id="MU118019">
    <property type="protein sequence ID" value="KAF9648147.1"/>
    <property type="molecule type" value="Genomic_DNA"/>
</dbReference>
<accession>A0ACB6ZEY5</accession>
<name>A0ACB6ZEY5_THEGA</name>
<sequence>MALPEAELSGRLNATTLTVRRSLRTLVTQTILSYNYGRASAFDEISTTRMSYVC</sequence>
<organism evidence="1 2">
    <name type="scientific">Thelephora ganbajun</name>
    <name type="common">Ganba fungus</name>
    <dbReference type="NCBI Taxonomy" id="370292"/>
    <lineage>
        <taxon>Eukaryota</taxon>
        <taxon>Fungi</taxon>
        <taxon>Dikarya</taxon>
        <taxon>Basidiomycota</taxon>
        <taxon>Agaricomycotina</taxon>
        <taxon>Agaricomycetes</taxon>
        <taxon>Thelephorales</taxon>
        <taxon>Thelephoraceae</taxon>
        <taxon>Thelephora</taxon>
    </lineage>
</organism>
<comment type="caution">
    <text evidence="1">The sequence shown here is derived from an EMBL/GenBank/DDBJ whole genome shotgun (WGS) entry which is preliminary data.</text>
</comment>
<keyword evidence="2" id="KW-1185">Reference proteome</keyword>
<gene>
    <name evidence="1" type="ORF">BDM02DRAFT_3115941</name>
</gene>